<reference evidence="2 3" key="1">
    <citation type="journal article" date="2020" name="ISME J.">
        <title>Comparative genomics reveals insights into cyanobacterial evolution and habitat adaptation.</title>
        <authorList>
            <person name="Chen M.Y."/>
            <person name="Teng W.K."/>
            <person name="Zhao L."/>
            <person name="Hu C.X."/>
            <person name="Zhou Y.K."/>
            <person name="Han B.P."/>
            <person name="Song L.R."/>
            <person name="Shu W.S."/>
        </authorList>
    </citation>
    <scope>NUCLEOTIDE SEQUENCE [LARGE SCALE GENOMIC DNA]</scope>
    <source>
        <strain evidence="2 3">FACHB-1342</strain>
    </source>
</reference>
<dbReference type="InterPro" id="IPR001584">
    <property type="entry name" value="Integrase_cat-core"/>
</dbReference>
<feature type="non-terminal residue" evidence="2">
    <location>
        <position position="1"/>
    </location>
</feature>
<dbReference type="SUPFAM" id="SSF53098">
    <property type="entry name" value="Ribonuclease H-like"/>
    <property type="match status" value="1"/>
</dbReference>
<gene>
    <name evidence="2" type="ORF">H6G40_22430</name>
</gene>
<dbReference type="PANTHER" id="PTHR10948:SF23">
    <property type="entry name" value="TRANSPOSASE INSI FOR INSERTION SEQUENCE ELEMENT IS30A-RELATED"/>
    <property type="match status" value="1"/>
</dbReference>
<dbReference type="EMBL" id="JACJSV010000123">
    <property type="protein sequence ID" value="MBD2602886.1"/>
    <property type="molecule type" value="Genomic_DNA"/>
</dbReference>
<sequence length="90" mass="10517">KLGADFYFATPYHSWERGLNEHTNGLLRQFFPKETNFKIVKPEEVERAVNLINNRPRKCLDYQTPNEVFYQARSDSDAIQTCIGCSWSQS</sequence>
<dbReference type="InterPro" id="IPR012337">
    <property type="entry name" value="RNaseH-like_sf"/>
</dbReference>
<dbReference type="InterPro" id="IPR036397">
    <property type="entry name" value="RNaseH_sf"/>
</dbReference>
<proteinExistence type="predicted"/>
<accession>A0ABR8GI33</accession>
<dbReference type="NCBIfam" id="NF033563">
    <property type="entry name" value="transpos_IS30"/>
    <property type="match status" value="1"/>
</dbReference>
<evidence type="ECO:0000259" key="1">
    <source>
        <dbReference type="PROSITE" id="PS50994"/>
    </source>
</evidence>
<name>A0ABR8GI33_MICVR</name>
<dbReference type="PANTHER" id="PTHR10948">
    <property type="entry name" value="TRANSPOSASE"/>
    <property type="match status" value="1"/>
</dbReference>
<organism evidence="2 3">
    <name type="scientific">Microcystis viridis FACHB-1342</name>
    <dbReference type="NCBI Taxonomy" id="2692900"/>
    <lineage>
        <taxon>Bacteria</taxon>
        <taxon>Bacillati</taxon>
        <taxon>Cyanobacteriota</taxon>
        <taxon>Cyanophyceae</taxon>
        <taxon>Oscillatoriophycideae</taxon>
        <taxon>Chroococcales</taxon>
        <taxon>Microcystaceae</taxon>
        <taxon>Microcystis</taxon>
    </lineage>
</organism>
<evidence type="ECO:0000313" key="3">
    <source>
        <dbReference type="Proteomes" id="UP000648873"/>
    </source>
</evidence>
<protein>
    <submittedName>
        <fullName evidence="2">IS30 family transposase</fullName>
    </submittedName>
</protein>
<dbReference type="RefSeq" id="WP_190538251.1">
    <property type="nucleotide sequence ID" value="NZ_JACJSV010000123.1"/>
</dbReference>
<keyword evidence="3" id="KW-1185">Reference proteome</keyword>
<feature type="domain" description="Integrase catalytic" evidence="1">
    <location>
        <begin position="1"/>
        <end position="73"/>
    </location>
</feature>
<evidence type="ECO:0000313" key="2">
    <source>
        <dbReference type="EMBL" id="MBD2602886.1"/>
    </source>
</evidence>
<dbReference type="PROSITE" id="PS50994">
    <property type="entry name" value="INTEGRASE"/>
    <property type="match status" value="1"/>
</dbReference>
<dbReference type="Gene3D" id="3.30.420.10">
    <property type="entry name" value="Ribonuclease H-like superfamily/Ribonuclease H"/>
    <property type="match status" value="1"/>
</dbReference>
<comment type="caution">
    <text evidence="2">The sequence shown here is derived from an EMBL/GenBank/DDBJ whole genome shotgun (WGS) entry which is preliminary data.</text>
</comment>
<dbReference type="InterPro" id="IPR051917">
    <property type="entry name" value="Transposase-Integrase"/>
</dbReference>
<dbReference type="Proteomes" id="UP000648873">
    <property type="component" value="Unassembled WGS sequence"/>
</dbReference>
<dbReference type="InterPro" id="IPR053392">
    <property type="entry name" value="Transposase_IS30-like"/>
</dbReference>